<proteinExistence type="predicted"/>
<sequence>MNKPIKYSVQMCLSPCGKWTAKADLLQIRIRRSLFSTEIRKKVFRTKMQRGRWRLAGKASNRSAIVEIGLGYAKFFSRHPDRKRGMEWS</sequence>
<dbReference type="Proteomes" id="UP000823201">
    <property type="component" value="Unassembled WGS sequence"/>
</dbReference>
<reference evidence="1 2" key="1">
    <citation type="submission" date="2021-01" db="EMBL/GenBank/DDBJ databases">
        <title>Genomic Encyclopedia of Type Strains, Phase IV (KMG-IV): sequencing the most valuable type-strain genomes for metagenomic binning, comparative biology and taxonomic classification.</title>
        <authorList>
            <person name="Goeker M."/>
        </authorList>
    </citation>
    <scope>NUCLEOTIDE SEQUENCE [LARGE SCALE GENOMIC DNA]</scope>
    <source>
        <strain evidence="1 2">DSM 100968</strain>
    </source>
</reference>
<keyword evidence="2" id="KW-1185">Reference proteome</keyword>
<comment type="caution">
    <text evidence="1">The sequence shown here is derived from an EMBL/GenBank/DDBJ whole genome shotgun (WGS) entry which is preliminary data.</text>
</comment>
<name>A0ABS2Q6B6_9BACL</name>
<evidence type="ECO:0000313" key="1">
    <source>
        <dbReference type="EMBL" id="MBM7657332.1"/>
    </source>
</evidence>
<protein>
    <submittedName>
        <fullName evidence="1">Uncharacterized protein</fullName>
    </submittedName>
</protein>
<organism evidence="1 2">
    <name type="scientific">Sporolactobacillus spathodeae</name>
    <dbReference type="NCBI Taxonomy" id="1465502"/>
    <lineage>
        <taxon>Bacteria</taxon>
        <taxon>Bacillati</taxon>
        <taxon>Bacillota</taxon>
        <taxon>Bacilli</taxon>
        <taxon>Bacillales</taxon>
        <taxon>Sporolactobacillaceae</taxon>
        <taxon>Sporolactobacillus</taxon>
    </lineage>
</organism>
<gene>
    <name evidence="1" type="ORF">JOC27_000775</name>
</gene>
<dbReference type="EMBL" id="JAFBEV010000005">
    <property type="protein sequence ID" value="MBM7657332.1"/>
    <property type="molecule type" value="Genomic_DNA"/>
</dbReference>
<dbReference type="RefSeq" id="WP_205005679.1">
    <property type="nucleotide sequence ID" value="NZ_CBCRXA010000004.1"/>
</dbReference>
<evidence type="ECO:0000313" key="2">
    <source>
        <dbReference type="Proteomes" id="UP000823201"/>
    </source>
</evidence>
<accession>A0ABS2Q6B6</accession>